<accession>A0A149VYQ2</accession>
<sequence>MSGLLFLVRRLGQALLTLLGVILLVFVLFNWVGGDPATILAGKMASAQDLANVRHQLGLDRPLWQQFLDFVGQVLRGDYGESWATHEPVSAIFRSRLGPSLTLLIPMLVLETLVAVAVALLVAALRGSWLDQGVRMVSTVAMSISLLVYIIVGQYVFAYLWGWFPVKGWSDSVLTNLRVYALLPVLLGLFVSVAPSIRLYRSFILEEIDQDFVRTARAKGLSEMRILFVHVLRNAAIPIVTNVLMGLPGLLTGAFLLERFFAIPGIGREIILAVERSDFPLIKAITVYVAMATLAVNLLGDLCYRWLDPRVRLE</sequence>
<feature type="transmembrane region" description="Helical" evidence="7">
    <location>
        <begin position="235"/>
        <end position="257"/>
    </location>
</feature>
<organism evidence="9 11">
    <name type="scientific">Ferrovum myxofaciens</name>
    <dbReference type="NCBI Taxonomy" id="416213"/>
    <lineage>
        <taxon>Bacteria</taxon>
        <taxon>Pseudomonadati</taxon>
        <taxon>Pseudomonadota</taxon>
        <taxon>Betaproteobacteria</taxon>
        <taxon>Ferrovales</taxon>
        <taxon>Ferrovaceae</taxon>
        <taxon>Ferrovum</taxon>
    </lineage>
</organism>
<dbReference type="EMBL" id="LRRD01000017">
    <property type="protein sequence ID" value="KXW58308.1"/>
    <property type="molecule type" value="Genomic_DNA"/>
</dbReference>
<evidence type="ECO:0000256" key="5">
    <source>
        <dbReference type="ARBA" id="ARBA00022989"/>
    </source>
</evidence>
<dbReference type="InterPro" id="IPR045621">
    <property type="entry name" value="BPD_transp_1_N"/>
</dbReference>
<dbReference type="Pfam" id="PF00528">
    <property type="entry name" value="BPD_transp_1"/>
    <property type="match status" value="1"/>
</dbReference>
<keyword evidence="5 7" id="KW-1133">Transmembrane helix</keyword>
<dbReference type="CDD" id="cd06261">
    <property type="entry name" value="TM_PBP2"/>
    <property type="match status" value="1"/>
</dbReference>
<evidence type="ECO:0000256" key="2">
    <source>
        <dbReference type="ARBA" id="ARBA00022448"/>
    </source>
</evidence>
<dbReference type="GO" id="GO:0005886">
    <property type="term" value="C:plasma membrane"/>
    <property type="evidence" value="ECO:0007669"/>
    <property type="project" value="UniProtKB-SubCell"/>
</dbReference>
<feature type="transmembrane region" description="Helical" evidence="7">
    <location>
        <begin position="137"/>
        <end position="161"/>
    </location>
</feature>
<evidence type="ECO:0000313" key="10">
    <source>
        <dbReference type="EMBL" id="QWY78349.1"/>
    </source>
</evidence>
<dbReference type="EMBL" id="CP071137">
    <property type="protein sequence ID" value="QWY78349.1"/>
    <property type="molecule type" value="Genomic_DNA"/>
</dbReference>
<dbReference type="Gene3D" id="1.10.3720.10">
    <property type="entry name" value="MetI-like"/>
    <property type="match status" value="1"/>
</dbReference>
<keyword evidence="6 7" id="KW-0472">Membrane</keyword>
<gene>
    <name evidence="9" type="primary">dppB</name>
    <name evidence="9" type="ORF">FEMY_11330</name>
    <name evidence="10" type="ORF">JZL65_04540</name>
</gene>
<dbReference type="GeneID" id="301709096"/>
<evidence type="ECO:0000256" key="6">
    <source>
        <dbReference type="ARBA" id="ARBA00023136"/>
    </source>
</evidence>
<dbReference type="PANTHER" id="PTHR43163:SF3">
    <property type="entry name" value="PEPTIDE ABC TRANSPORTER PERMEASE PROTEIN"/>
    <property type="match status" value="1"/>
</dbReference>
<name>A0A8F3DWP6_9PROT</name>
<dbReference type="RefSeq" id="WP_031595141.1">
    <property type="nucleotide sequence ID" value="NZ_CP053675.1"/>
</dbReference>
<evidence type="ECO:0000313" key="9">
    <source>
        <dbReference type="EMBL" id="KXW58308.1"/>
    </source>
</evidence>
<feature type="transmembrane region" description="Helical" evidence="7">
    <location>
        <begin position="181"/>
        <end position="200"/>
    </location>
</feature>
<reference evidence="10" key="2">
    <citation type="submission" date="2021-02" db="EMBL/GenBank/DDBJ databases">
        <title>Comparative genomics of Ferrovum myxofaciens strains, predominant extremophile bacteria forming large biofilm stalactites in acid mine ecosystems.</title>
        <authorList>
            <person name="Burkartova K."/>
            <person name="Ridl J."/>
            <person name="Pajer P."/>
            <person name="Falteisek L."/>
        </authorList>
    </citation>
    <scope>NUCLEOTIDE SEQUENCE</scope>
    <source>
        <strain evidence="10">MI1III</strain>
    </source>
</reference>
<dbReference type="AlphaFoldDB" id="A0A8F3DWP6"/>
<evidence type="ECO:0000256" key="7">
    <source>
        <dbReference type="RuleBase" id="RU363032"/>
    </source>
</evidence>
<comment type="subcellular location">
    <subcellularLocation>
        <location evidence="1 7">Cell membrane</location>
        <topology evidence="1 7">Multi-pass membrane protein</topology>
    </subcellularLocation>
</comment>
<protein>
    <submittedName>
        <fullName evidence="10">ABC transporter permease</fullName>
    </submittedName>
    <submittedName>
        <fullName evidence="9">Dipeptide transport system permease protein DppB</fullName>
    </submittedName>
</protein>
<keyword evidence="11" id="KW-1185">Reference proteome</keyword>
<dbReference type="InterPro" id="IPR000515">
    <property type="entry name" value="MetI-like"/>
</dbReference>
<evidence type="ECO:0000256" key="1">
    <source>
        <dbReference type="ARBA" id="ARBA00004651"/>
    </source>
</evidence>
<dbReference type="PANTHER" id="PTHR43163">
    <property type="entry name" value="DIPEPTIDE TRANSPORT SYSTEM PERMEASE PROTEIN DPPB-RELATED"/>
    <property type="match status" value="1"/>
</dbReference>
<dbReference type="PROSITE" id="PS50928">
    <property type="entry name" value="ABC_TM1"/>
    <property type="match status" value="1"/>
</dbReference>
<dbReference type="OrthoDB" id="9803623at2"/>
<dbReference type="SUPFAM" id="SSF161098">
    <property type="entry name" value="MetI-like"/>
    <property type="match status" value="1"/>
</dbReference>
<keyword evidence="3" id="KW-1003">Cell membrane</keyword>
<evidence type="ECO:0000256" key="4">
    <source>
        <dbReference type="ARBA" id="ARBA00022692"/>
    </source>
</evidence>
<dbReference type="InterPro" id="IPR035906">
    <property type="entry name" value="MetI-like_sf"/>
</dbReference>
<dbReference type="Proteomes" id="UP000075653">
    <property type="component" value="Unassembled WGS sequence"/>
</dbReference>
<keyword evidence="2 7" id="KW-0813">Transport</keyword>
<feature type="transmembrane region" description="Helical" evidence="7">
    <location>
        <begin position="285"/>
        <end position="307"/>
    </location>
</feature>
<evidence type="ECO:0000313" key="11">
    <source>
        <dbReference type="Proteomes" id="UP000075653"/>
    </source>
</evidence>
<evidence type="ECO:0000259" key="8">
    <source>
        <dbReference type="PROSITE" id="PS50928"/>
    </source>
</evidence>
<dbReference type="Proteomes" id="UP000683551">
    <property type="component" value="Chromosome"/>
</dbReference>
<feature type="transmembrane region" description="Helical" evidence="7">
    <location>
        <begin position="12"/>
        <end position="32"/>
    </location>
</feature>
<proteinExistence type="inferred from homology"/>
<reference evidence="9 11" key="1">
    <citation type="submission" date="2016-01" db="EMBL/GenBank/DDBJ databases">
        <title>Genome sequence of the acidophilic iron oxidising Ferrovum strain Z-31.</title>
        <authorList>
            <person name="Poehlein A."/>
            <person name="Ullrich S.R."/>
            <person name="Schloemann M."/>
            <person name="Muehling M."/>
            <person name="Daniel R."/>
        </authorList>
    </citation>
    <scope>NUCLEOTIDE SEQUENCE [LARGE SCALE GENOMIC DNA]</scope>
    <source>
        <strain evidence="9 11">Z-31</strain>
    </source>
</reference>
<evidence type="ECO:0000256" key="3">
    <source>
        <dbReference type="ARBA" id="ARBA00022475"/>
    </source>
</evidence>
<comment type="similarity">
    <text evidence="7">Belongs to the binding-protein-dependent transport system permease family.</text>
</comment>
<feature type="domain" description="ABC transmembrane type-1" evidence="8">
    <location>
        <begin position="97"/>
        <end position="300"/>
    </location>
</feature>
<dbReference type="PATRIC" id="fig|1789004.3.peg.1149"/>
<dbReference type="GO" id="GO:0055085">
    <property type="term" value="P:transmembrane transport"/>
    <property type="evidence" value="ECO:0007669"/>
    <property type="project" value="InterPro"/>
</dbReference>
<dbReference type="Pfam" id="PF19300">
    <property type="entry name" value="BPD_transp_1_N"/>
    <property type="match status" value="1"/>
</dbReference>
<keyword evidence="4 7" id="KW-0812">Transmembrane</keyword>
<accession>A0A8F3DWP6</accession>
<feature type="transmembrane region" description="Helical" evidence="7">
    <location>
        <begin position="103"/>
        <end position="125"/>
    </location>
</feature>